<proteinExistence type="predicted"/>
<dbReference type="Proteomes" id="UP000095282">
    <property type="component" value="Unplaced"/>
</dbReference>
<reference evidence="2" key="1">
    <citation type="submission" date="2016-11" db="UniProtKB">
        <authorList>
            <consortium name="WormBaseParasite"/>
        </authorList>
    </citation>
    <scope>IDENTIFICATION</scope>
</reference>
<accession>A0A1I7TB24</accession>
<evidence type="ECO:0000313" key="1">
    <source>
        <dbReference type="Proteomes" id="UP000095282"/>
    </source>
</evidence>
<evidence type="ECO:0000313" key="2">
    <source>
        <dbReference type="WBParaSite" id="Csp11.Scaffold568.g4189.t1"/>
    </source>
</evidence>
<keyword evidence="1" id="KW-1185">Reference proteome</keyword>
<dbReference type="AlphaFoldDB" id="A0A1I7TB24"/>
<name>A0A1I7TB24_9PELO</name>
<sequence>MSNRHQYPFNGVCFNFHDRLLDCEEKKNMITFYGQSMSFHCHKQVSDILSEDNYDFQLLTHHSTYFNSETQENLKIELNEHTEADFHYHFLQISHGVRSKVSLLKDLFGVTKAQKYGLDNVHQLIDQETKWNSCMVGFFFPCAIRLGLRHWLASFLREQETIEELKWQLERVDLETIPGEMMKECVKRFFEFVIPNKHFC</sequence>
<dbReference type="WBParaSite" id="Csp11.Scaffold568.g4189.t1">
    <property type="protein sequence ID" value="Csp11.Scaffold568.g4189.t1"/>
    <property type="gene ID" value="Csp11.Scaffold568.g4189"/>
</dbReference>
<protein>
    <submittedName>
        <fullName evidence="2">BTB domain-containing protein</fullName>
    </submittedName>
</protein>
<organism evidence="1 2">
    <name type="scientific">Caenorhabditis tropicalis</name>
    <dbReference type="NCBI Taxonomy" id="1561998"/>
    <lineage>
        <taxon>Eukaryota</taxon>
        <taxon>Metazoa</taxon>
        <taxon>Ecdysozoa</taxon>
        <taxon>Nematoda</taxon>
        <taxon>Chromadorea</taxon>
        <taxon>Rhabditida</taxon>
        <taxon>Rhabditina</taxon>
        <taxon>Rhabditomorpha</taxon>
        <taxon>Rhabditoidea</taxon>
        <taxon>Rhabditidae</taxon>
        <taxon>Peloderinae</taxon>
        <taxon>Caenorhabditis</taxon>
    </lineage>
</organism>